<accession>A0ACB8TR50</accession>
<dbReference type="EMBL" id="MU274943">
    <property type="protein sequence ID" value="KAI0084401.1"/>
    <property type="molecule type" value="Genomic_DNA"/>
</dbReference>
<sequence length="217" mass="23727">MISRSSQATSSVLKARPLQNAVAHDARRSIASKAEPSTAPSNARTSRTMHTTRPTPQAVESTSFNMRTGMPLSSWDPDMPHPWGSRRQKLTADHYDNVVPAYYIERRRQRDDISERKEVEGGLMAQLSAGILSEGIAAQTRVREEKIPVELLEADGTVRFASGFEPPTVASDFHPVVAARKPEDGTCDVMTSAKVSWDEVLSPATNLHKGKVGGSFV</sequence>
<organism evidence="1 2">
    <name type="scientific">Irpex rosettiformis</name>
    <dbReference type="NCBI Taxonomy" id="378272"/>
    <lineage>
        <taxon>Eukaryota</taxon>
        <taxon>Fungi</taxon>
        <taxon>Dikarya</taxon>
        <taxon>Basidiomycota</taxon>
        <taxon>Agaricomycotina</taxon>
        <taxon>Agaricomycetes</taxon>
        <taxon>Polyporales</taxon>
        <taxon>Irpicaceae</taxon>
        <taxon>Irpex</taxon>
    </lineage>
</organism>
<dbReference type="Proteomes" id="UP001055072">
    <property type="component" value="Unassembled WGS sequence"/>
</dbReference>
<protein>
    <submittedName>
        <fullName evidence="1">Uncharacterized protein</fullName>
    </submittedName>
</protein>
<evidence type="ECO:0000313" key="1">
    <source>
        <dbReference type="EMBL" id="KAI0084401.1"/>
    </source>
</evidence>
<reference evidence="1" key="1">
    <citation type="journal article" date="2021" name="Environ. Microbiol.">
        <title>Gene family expansions and transcriptome signatures uncover fungal adaptations to wood decay.</title>
        <authorList>
            <person name="Hage H."/>
            <person name="Miyauchi S."/>
            <person name="Viragh M."/>
            <person name="Drula E."/>
            <person name="Min B."/>
            <person name="Chaduli D."/>
            <person name="Navarro D."/>
            <person name="Favel A."/>
            <person name="Norest M."/>
            <person name="Lesage-Meessen L."/>
            <person name="Balint B."/>
            <person name="Merenyi Z."/>
            <person name="de Eugenio L."/>
            <person name="Morin E."/>
            <person name="Martinez A.T."/>
            <person name="Baldrian P."/>
            <person name="Stursova M."/>
            <person name="Martinez M.J."/>
            <person name="Novotny C."/>
            <person name="Magnuson J.K."/>
            <person name="Spatafora J.W."/>
            <person name="Maurice S."/>
            <person name="Pangilinan J."/>
            <person name="Andreopoulos W."/>
            <person name="LaButti K."/>
            <person name="Hundley H."/>
            <person name="Na H."/>
            <person name="Kuo A."/>
            <person name="Barry K."/>
            <person name="Lipzen A."/>
            <person name="Henrissat B."/>
            <person name="Riley R."/>
            <person name="Ahrendt S."/>
            <person name="Nagy L.G."/>
            <person name="Grigoriev I.V."/>
            <person name="Martin F."/>
            <person name="Rosso M.N."/>
        </authorList>
    </citation>
    <scope>NUCLEOTIDE SEQUENCE</scope>
    <source>
        <strain evidence="1">CBS 384.51</strain>
    </source>
</reference>
<evidence type="ECO:0000313" key="2">
    <source>
        <dbReference type="Proteomes" id="UP001055072"/>
    </source>
</evidence>
<gene>
    <name evidence="1" type="ORF">BDY19DRAFT_971709</name>
</gene>
<name>A0ACB8TR50_9APHY</name>
<keyword evidence="2" id="KW-1185">Reference proteome</keyword>
<comment type="caution">
    <text evidence="1">The sequence shown here is derived from an EMBL/GenBank/DDBJ whole genome shotgun (WGS) entry which is preliminary data.</text>
</comment>
<proteinExistence type="predicted"/>